<dbReference type="PANTHER" id="PTHR26312">
    <property type="entry name" value="TETRATRICOPEPTIDE REPEAT PROTEIN 5"/>
    <property type="match status" value="1"/>
</dbReference>
<name>A0A443NR91_9MAGN</name>
<organism evidence="3 4">
    <name type="scientific">Cinnamomum micranthum f. kanehirae</name>
    <dbReference type="NCBI Taxonomy" id="337451"/>
    <lineage>
        <taxon>Eukaryota</taxon>
        <taxon>Viridiplantae</taxon>
        <taxon>Streptophyta</taxon>
        <taxon>Embryophyta</taxon>
        <taxon>Tracheophyta</taxon>
        <taxon>Spermatophyta</taxon>
        <taxon>Magnoliopsida</taxon>
        <taxon>Magnoliidae</taxon>
        <taxon>Laurales</taxon>
        <taxon>Lauraceae</taxon>
        <taxon>Cinnamomum</taxon>
    </lineage>
</organism>
<dbReference type="Proteomes" id="UP000283530">
    <property type="component" value="Unassembled WGS sequence"/>
</dbReference>
<feature type="region of interest" description="Disordered" evidence="1">
    <location>
        <begin position="286"/>
        <end position="307"/>
    </location>
</feature>
<dbReference type="PANTHER" id="PTHR26312:SF123">
    <property type="entry name" value="TETRATRICOPEPTIDE REPEAT (TPR)-LIKE SUPERFAMILY PROTEIN"/>
    <property type="match status" value="1"/>
</dbReference>
<feature type="compositionally biased region" description="Gly residues" evidence="1">
    <location>
        <begin position="158"/>
        <end position="175"/>
    </location>
</feature>
<protein>
    <submittedName>
        <fullName evidence="3">Putative Tetratricopeptide repeat-like superfamily protein</fullName>
    </submittedName>
</protein>
<dbReference type="EMBL" id="QPKB01000003">
    <property type="protein sequence ID" value="RWR81026.1"/>
    <property type="molecule type" value="Genomic_DNA"/>
</dbReference>
<comment type="caution">
    <text evidence="3">The sequence shown here is derived from an EMBL/GenBank/DDBJ whole genome shotgun (WGS) entry which is preliminary data.</text>
</comment>
<dbReference type="Pfam" id="PF25474">
    <property type="entry name" value="TPR_TmcB"/>
    <property type="match status" value="1"/>
</dbReference>
<dbReference type="AlphaFoldDB" id="A0A443NR91"/>
<evidence type="ECO:0000259" key="2">
    <source>
        <dbReference type="Pfam" id="PF25474"/>
    </source>
</evidence>
<evidence type="ECO:0000256" key="1">
    <source>
        <dbReference type="SAM" id="MobiDB-lite"/>
    </source>
</evidence>
<dbReference type="InterPro" id="IPR011990">
    <property type="entry name" value="TPR-like_helical_dom_sf"/>
</dbReference>
<sequence>MEALLLRTGSASIHSSLLHGSPIGFLSDQDSGAGIYFSGRSSTPSPRSALHFEIKAKKHSPPSFRRSLSDTDLIRSKIASPEFRFSNRASFRSAPEKITEEEDDLTDQIRIHFDSQIEAYQDERNLKLKLNHSDLDVSDRVAEVLPGNKVLVEELEVSGGGRGKGRKAGGGNGGGRGDDGNEDQNKIGAYYQQMLKANPANPLLLRNYGKFLHEVERDYVRAEEYYGRAILASPADGEVLSLYGKLIWETQSDQERAKGYFDQAIKACPEDCYVLGSYAHFLWAADDDDEDENQEEAKTPPPLVEAR</sequence>
<feature type="domain" description="TmcB/TmcC TPR repeats" evidence="2">
    <location>
        <begin position="184"/>
        <end position="230"/>
    </location>
</feature>
<accession>A0A443NR91</accession>
<dbReference type="InterPro" id="IPR057352">
    <property type="entry name" value="TPR_TmcB/C"/>
</dbReference>
<evidence type="ECO:0000313" key="4">
    <source>
        <dbReference type="Proteomes" id="UP000283530"/>
    </source>
</evidence>
<reference evidence="3 4" key="1">
    <citation type="journal article" date="2019" name="Nat. Plants">
        <title>Stout camphor tree genome fills gaps in understanding of flowering plant genome evolution.</title>
        <authorList>
            <person name="Chaw S.M."/>
            <person name="Liu Y.C."/>
            <person name="Wu Y.W."/>
            <person name="Wang H.Y."/>
            <person name="Lin C.I."/>
            <person name="Wu C.S."/>
            <person name="Ke H.M."/>
            <person name="Chang L.Y."/>
            <person name="Hsu C.Y."/>
            <person name="Yang H.T."/>
            <person name="Sudianto E."/>
            <person name="Hsu M.H."/>
            <person name="Wu K.P."/>
            <person name="Wang L.N."/>
            <person name="Leebens-Mack J.H."/>
            <person name="Tsai I.J."/>
        </authorList>
    </citation>
    <scope>NUCLEOTIDE SEQUENCE [LARGE SCALE GENOMIC DNA]</scope>
    <source>
        <strain evidence="4">cv. Chaw 1501</strain>
        <tissue evidence="3">Young leaves</tissue>
    </source>
</reference>
<feature type="region of interest" description="Disordered" evidence="1">
    <location>
        <begin position="158"/>
        <end position="183"/>
    </location>
</feature>
<dbReference type="Gene3D" id="1.25.40.10">
    <property type="entry name" value="Tetratricopeptide repeat domain"/>
    <property type="match status" value="1"/>
</dbReference>
<dbReference type="SUPFAM" id="SSF48452">
    <property type="entry name" value="TPR-like"/>
    <property type="match status" value="1"/>
</dbReference>
<gene>
    <name evidence="3" type="ORF">CKAN_00969200</name>
</gene>
<evidence type="ECO:0000313" key="3">
    <source>
        <dbReference type="EMBL" id="RWR81026.1"/>
    </source>
</evidence>
<proteinExistence type="predicted"/>
<keyword evidence="4" id="KW-1185">Reference proteome</keyword>
<dbReference type="OrthoDB" id="439046at2759"/>